<dbReference type="Proteomes" id="UP001279734">
    <property type="component" value="Unassembled WGS sequence"/>
</dbReference>
<feature type="signal peptide" evidence="1">
    <location>
        <begin position="1"/>
        <end position="23"/>
    </location>
</feature>
<dbReference type="PRINTS" id="PR00625">
    <property type="entry name" value="JDOMAIN"/>
</dbReference>
<feature type="domain" description="J" evidence="2">
    <location>
        <begin position="28"/>
        <end position="92"/>
    </location>
</feature>
<gene>
    <name evidence="3" type="ORF">Nepgr_012053</name>
</gene>
<dbReference type="PROSITE" id="PS50076">
    <property type="entry name" value="DNAJ_2"/>
    <property type="match status" value="1"/>
</dbReference>
<reference evidence="3" key="1">
    <citation type="submission" date="2023-05" db="EMBL/GenBank/DDBJ databases">
        <title>Nepenthes gracilis genome sequencing.</title>
        <authorList>
            <person name="Fukushima K."/>
        </authorList>
    </citation>
    <scope>NUCLEOTIDE SEQUENCE</scope>
    <source>
        <strain evidence="3">SING2019-196</strain>
    </source>
</reference>
<dbReference type="CDD" id="cd06257">
    <property type="entry name" value="DnaJ"/>
    <property type="match status" value="1"/>
</dbReference>
<dbReference type="Pfam" id="PF00226">
    <property type="entry name" value="DnaJ"/>
    <property type="match status" value="1"/>
</dbReference>
<accession>A0AAD3XMI3</accession>
<dbReference type="PANTHER" id="PTHR45184:SF1">
    <property type="entry name" value="DNAJ PROTEIN ERDJ3A"/>
    <property type="match status" value="1"/>
</dbReference>
<protein>
    <recommendedName>
        <fullName evidence="2">J domain-containing protein</fullName>
    </recommendedName>
</protein>
<proteinExistence type="predicted"/>
<dbReference type="SUPFAM" id="SSF46565">
    <property type="entry name" value="Chaperone J-domain"/>
    <property type="match status" value="1"/>
</dbReference>
<dbReference type="InterPro" id="IPR001623">
    <property type="entry name" value="DnaJ_domain"/>
</dbReference>
<dbReference type="Gene3D" id="3.40.30.10">
    <property type="entry name" value="Glutaredoxin"/>
    <property type="match status" value="1"/>
</dbReference>
<name>A0AAD3XMI3_NEPGR</name>
<dbReference type="InterPro" id="IPR018253">
    <property type="entry name" value="DnaJ_domain_CS"/>
</dbReference>
<dbReference type="AlphaFoldDB" id="A0AAD3XMI3"/>
<evidence type="ECO:0000313" key="4">
    <source>
        <dbReference type="Proteomes" id="UP001279734"/>
    </source>
</evidence>
<dbReference type="InterPro" id="IPR036249">
    <property type="entry name" value="Thioredoxin-like_sf"/>
</dbReference>
<feature type="chain" id="PRO_5042161869" description="J domain-containing protein" evidence="1">
    <location>
        <begin position="24"/>
        <end position="588"/>
    </location>
</feature>
<keyword evidence="4" id="KW-1185">Reference proteome</keyword>
<keyword evidence="1" id="KW-0732">Signal</keyword>
<evidence type="ECO:0000259" key="2">
    <source>
        <dbReference type="PROSITE" id="PS50076"/>
    </source>
</evidence>
<dbReference type="InterPro" id="IPR052842">
    <property type="entry name" value="ER_Co-chaperone"/>
</dbReference>
<comment type="caution">
    <text evidence="3">The sequence shown here is derived from an EMBL/GenBank/DDBJ whole genome shotgun (WGS) entry which is preliminary data.</text>
</comment>
<evidence type="ECO:0000256" key="1">
    <source>
        <dbReference type="SAM" id="SignalP"/>
    </source>
</evidence>
<dbReference type="InterPro" id="IPR036869">
    <property type="entry name" value="J_dom_sf"/>
</dbReference>
<dbReference type="SUPFAM" id="SSF52833">
    <property type="entry name" value="Thioredoxin-like"/>
    <property type="match status" value="1"/>
</dbReference>
<dbReference type="Gene3D" id="1.10.287.110">
    <property type="entry name" value="DnaJ domain"/>
    <property type="match status" value="1"/>
</dbReference>
<dbReference type="PANTHER" id="PTHR45184">
    <property type="entry name" value="DNAJ PROTEIN ERDJ3A"/>
    <property type="match status" value="1"/>
</dbReference>
<dbReference type="SMART" id="SM00271">
    <property type="entry name" value="DnaJ"/>
    <property type="match status" value="1"/>
</dbReference>
<sequence length="588" mass="65456">MGSRSKLRVILFAALFLISASDATRSIDPYEVLGVERNASQREIQKAFHKLSLQYHPDKNKNRGAQEKFEEINNAYEILSDEEKRKNFDLYGNEKGGPSFDSGNVGDYGGYTYFTDGGAGQNRFSYRPDEWQNMGSHGKSQSFSFSFGGPGDGSSFGFGLHDLFSNFFGSDTNGGSSFDGFSSSSGSRFGSFHSSTTSQSDYNHPIKYIRAVNSKVFEEEINDKGLTWLLVSYTPSMKLTLQQESILEQIAKSLKGALKVGKMNCENDLSFCKSQGIYPRRAPRLFVYSYITSGGGSFVEYNSEWDIKSLKSFCQDHLPRFSKRVNMDKFEALFGSGERLPRVMLLSSKKNTPAIWRTLSGLYHKRFIFYDAQILDVTYPKVKKLGVDALPAIMGWLSNGEKQIIKTGITVRDLESAVQDLSLLLNGFEKKNRKVAPSPAKKSETESSDKQIPLLTASNFNDICGETTPVCIIGAFRSSKAGEKLESILSMVSQMSMSRRRSLSPEPKVSVSYALLDATKQQAFLNAFDKSGFKSSNTVLLAYKPRKGRYAALVTEVTMEEAEKFVSSILSGDVPFDKTRKKPTIKAQ</sequence>
<dbReference type="PROSITE" id="PS00636">
    <property type="entry name" value="DNAJ_1"/>
    <property type="match status" value="1"/>
</dbReference>
<evidence type="ECO:0000313" key="3">
    <source>
        <dbReference type="EMBL" id="GMH10212.1"/>
    </source>
</evidence>
<organism evidence="3 4">
    <name type="scientific">Nepenthes gracilis</name>
    <name type="common">Slender pitcher plant</name>
    <dbReference type="NCBI Taxonomy" id="150966"/>
    <lineage>
        <taxon>Eukaryota</taxon>
        <taxon>Viridiplantae</taxon>
        <taxon>Streptophyta</taxon>
        <taxon>Embryophyta</taxon>
        <taxon>Tracheophyta</taxon>
        <taxon>Spermatophyta</taxon>
        <taxon>Magnoliopsida</taxon>
        <taxon>eudicotyledons</taxon>
        <taxon>Gunneridae</taxon>
        <taxon>Pentapetalae</taxon>
        <taxon>Caryophyllales</taxon>
        <taxon>Nepenthaceae</taxon>
        <taxon>Nepenthes</taxon>
    </lineage>
</organism>
<dbReference type="EMBL" id="BSYO01000009">
    <property type="protein sequence ID" value="GMH10212.1"/>
    <property type="molecule type" value="Genomic_DNA"/>
</dbReference>